<dbReference type="EMBL" id="JWME01000011">
    <property type="protein sequence ID" value="KJY49743.1"/>
    <property type="molecule type" value="Genomic_DNA"/>
</dbReference>
<feature type="region of interest" description="Disordered" evidence="4">
    <location>
        <begin position="1"/>
        <end position="34"/>
    </location>
</feature>
<dbReference type="InterPro" id="IPR041222">
    <property type="entry name" value="PriA_3primeBD"/>
</dbReference>
<dbReference type="AlphaFoldDB" id="A0A0F4KUL6"/>
<proteinExistence type="predicted"/>
<keyword evidence="3" id="KW-0238">DNA-binding</keyword>
<evidence type="ECO:0000313" key="6">
    <source>
        <dbReference type="EMBL" id="KJY49743.1"/>
    </source>
</evidence>
<dbReference type="InterPro" id="IPR042115">
    <property type="entry name" value="PriA_3primeBD_sf"/>
</dbReference>
<dbReference type="Gene3D" id="3.40.1440.60">
    <property type="entry name" value="PriA, 3(prime) DNA-binding domain"/>
    <property type="match status" value="1"/>
</dbReference>
<evidence type="ECO:0000313" key="7">
    <source>
        <dbReference type="Proteomes" id="UP000033648"/>
    </source>
</evidence>
<comment type="caution">
    <text evidence="6">The sequence shown here is derived from an EMBL/GenBank/DDBJ whole genome shotgun (WGS) entry which is preliminary data.</text>
</comment>
<evidence type="ECO:0000256" key="2">
    <source>
        <dbReference type="ARBA" id="ARBA00022840"/>
    </source>
</evidence>
<dbReference type="GO" id="GO:0006310">
    <property type="term" value="P:DNA recombination"/>
    <property type="evidence" value="ECO:0007669"/>
    <property type="project" value="TreeGrafter"/>
</dbReference>
<accession>A0A0F4KUL6</accession>
<evidence type="ECO:0000256" key="3">
    <source>
        <dbReference type="ARBA" id="ARBA00023125"/>
    </source>
</evidence>
<name>A0A0F4KUL6_9BIFI</name>
<feature type="domain" description="Primosomal protein N' 3' DNA-binding" evidence="5">
    <location>
        <begin position="39"/>
        <end position="139"/>
    </location>
</feature>
<protein>
    <submittedName>
        <fullName evidence="6">Primosome assembly protein PriA</fullName>
    </submittedName>
</protein>
<dbReference type="PANTHER" id="PTHR30580">
    <property type="entry name" value="PRIMOSOMAL PROTEIN N"/>
    <property type="match status" value="1"/>
</dbReference>
<keyword evidence="2" id="KW-0067">ATP-binding</keyword>
<evidence type="ECO:0000259" key="5">
    <source>
        <dbReference type="Pfam" id="PF17764"/>
    </source>
</evidence>
<evidence type="ECO:0000256" key="1">
    <source>
        <dbReference type="ARBA" id="ARBA00022741"/>
    </source>
</evidence>
<dbReference type="GO" id="GO:0006270">
    <property type="term" value="P:DNA replication initiation"/>
    <property type="evidence" value="ECO:0007669"/>
    <property type="project" value="TreeGrafter"/>
</dbReference>
<dbReference type="GO" id="GO:0043138">
    <property type="term" value="F:3'-5' DNA helicase activity"/>
    <property type="evidence" value="ECO:0007669"/>
    <property type="project" value="TreeGrafter"/>
</dbReference>
<dbReference type="Proteomes" id="UP000033648">
    <property type="component" value="Unassembled WGS sequence"/>
</dbReference>
<dbReference type="GO" id="GO:0003677">
    <property type="term" value="F:DNA binding"/>
    <property type="evidence" value="ECO:0007669"/>
    <property type="project" value="UniProtKB-KW"/>
</dbReference>
<keyword evidence="1" id="KW-0547">Nucleotide-binding</keyword>
<dbReference type="Gene3D" id="3.40.50.300">
    <property type="entry name" value="P-loop containing nucleotide triphosphate hydrolases"/>
    <property type="match status" value="1"/>
</dbReference>
<organism evidence="6 7">
    <name type="scientific">Bifidobacterium asteroides</name>
    <dbReference type="NCBI Taxonomy" id="1684"/>
    <lineage>
        <taxon>Bacteria</taxon>
        <taxon>Bacillati</taxon>
        <taxon>Actinomycetota</taxon>
        <taxon>Actinomycetes</taxon>
        <taxon>Bifidobacteriales</taxon>
        <taxon>Bifidobacteriaceae</taxon>
        <taxon>Bifidobacterium</taxon>
    </lineage>
</organism>
<evidence type="ECO:0000256" key="4">
    <source>
        <dbReference type="SAM" id="MobiDB-lite"/>
    </source>
</evidence>
<dbReference type="Pfam" id="PF17764">
    <property type="entry name" value="PriA_3primeBD"/>
    <property type="match status" value="1"/>
</dbReference>
<reference evidence="6 7" key="1">
    <citation type="submission" date="2014-12" db="EMBL/GenBank/DDBJ databases">
        <title>Comparative genomics of the lactic acid bacteria isolated from the honey bee gut.</title>
        <authorList>
            <person name="Ellegaard K.M."/>
            <person name="Tamarit D."/>
            <person name="Javelind E."/>
            <person name="Olofsson T."/>
            <person name="Andersson S.G."/>
            <person name="Vasquez A."/>
        </authorList>
    </citation>
    <scope>NUCLEOTIDE SEQUENCE [LARGE SCALE GENOMIC DNA]</scope>
    <source>
        <strain evidence="6 7">Bin2</strain>
    </source>
</reference>
<dbReference type="GO" id="GO:0005524">
    <property type="term" value="F:ATP binding"/>
    <property type="evidence" value="ECO:0007669"/>
    <property type="project" value="UniProtKB-KW"/>
</dbReference>
<gene>
    <name evidence="6" type="ORF">JF69_10500</name>
</gene>
<dbReference type="OrthoDB" id="3177118at2"/>
<dbReference type="InterPro" id="IPR027417">
    <property type="entry name" value="P-loop_NTPase"/>
</dbReference>
<sequence>MDSQDVSQPALDGLAPRRRSSSSRKKPPRRPADELPVARVVLDVQATHLGGTFDYLVDADQDDQAQPGCLVRVRFGARRVNGIIWERVADSQVSRASLRYLERVVLDRSLISSSLRADITAIARAYGGTEANILRLALPPRVARIDKEQQLVPGQPRLASDPSWVAGLAQRQKDLKQRLDPGYRGLEKLDQSLEDDDFGSFLTDILPGMDQAALLAARVLIGALLAGRSAVMVLPGTRQVTHLSAVLQQLGLRPFGPSVAAGPGQQEAHGWSGDFAILDSGMAPAERYRAYLALASGQVRCAIGLRAAMYAPVEGPALFALMDDASYQYADGMMPYANARGVLRLRARAHGGVFLAMARARSVRSHWESLPEATEADSGVTGPGTALTLDRPVVTTLLPWIRWLNREELSHLADPTIGARVPHTAVAVINKALERGPVLLSIPQDGIFESLSCARCHHQARCPRCTGPLRARRPGAPRCAWCGAAATDWSCPDCGGSRLRVVRVGAAGTAQELRMLFRNVPIVISSPSQPRGVVERVQDRPSLVIATPGAEPRVVASSMDGSNRDTGDSDLPRLSRGYRAVAILDAWTSLYAPGVDARMDTLGAWMRVASFCRSRAQGGQVLLLGECDPQLAQALMTWQGPVLAAADLEDRRLTAMPPAVGMAAIWGEREAVVSMLDAVGIAPGQEAVTDAGPESVPALLGPVPIPAPSTLKAGYLEGTQDRVQALVRVPISSRDKLADDLKQAQARYVAGRGRGELRFRMDPKDLT</sequence>
<feature type="compositionally biased region" description="Basic residues" evidence="4">
    <location>
        <begin position="16"/>
        <end position="29"/>
    </location>
</feature>
<dbReference type="PATRIC" id="fig|1684.4.peg.1138"/>
<dbReference type="PANTHER" id="PTHR30580:SF0">
    <property type="entry name" value="PRIMOSOMAL PROTEIN N"/>
    <property type="match status" value="1"/>
</dbReference>
<dbReference type="GO" id="GO:0006302">
    <property type="term" value="P:double-strand break repair"/>
    <property type="evidence" value="ECO:0007669"/>
    <property type="project" value="TreeGrafter"/>
</dbReference>